<proteinExistence type="predicted"/>
<sequence length="451" mass="45592">MNLTSLITPNLYFVAAASPPSSAANGGIATAAANAAKDAADSTNAMWAVLYNSSGVFGRIAGFSIGLAFIFLAWRCYKLYEEYSLNAEMQPWQVIQKLMMPLLFIILLSQSGAPAKKATYALRGLTQGFGITIIENVGADMQADSAASQAAGITNAPLDPNSNSAIGQSAVKQFLASLNLCRLKPNTTNASGGQSAQLTCAATAAATLAQTINDANVTDPAIIQYSQAMVSQIAQQQAAASGAGVNGNNAGGNVLDGLINTASAVASGISDPGAAFAKMGDELISLVLKCITIMFYWGLELAAILSFYLLPLALAMGVADEKAMVDWFSQFWALCNAKICFAIVLALIATVAGRLGGLGYVLAMLSAIFAPFITFIFAKGSMIAVAEGLATAPISAAGSAAGGAAGGIGKAVKAGIAAKAGGTSDGAKIAKAIGGKVGSVGGKAKALFGKK</sequence>
<protein>
    <recommendedName>
        <fullName evidence="5">Conjugal transfer protein TrbL</fullName>
    </recommendedName>
</protein>
<organism evidence="3 4">
    <name type="scientific">Chamaesiphon polymorphus CCALA 037</name>
    <dbReference type="NCBI Taxonomy" id="2107692"/>
    <lineage>
        <taxon>Bacteria</taxon>
        <taxon>Bacillati</taxon>
        <taxon>Cyanobacteriota</taxon>
        <taxon>Cyanophyceae</taxon>
        <taxon>Gomontiellales</taxon>
        <taxon>Chamaesiphonaceae</taxon>
        <taxon>Chamaesiphon</taxon>
    </lineage>
</organism>
<keyword evidence="2" id="KW-0732">Signal</keyword>
<accession>A0A2T1GMM3</accession>
<feature type="transmembrane region" description="Helical" evidence="1">
    <location>
        <begin position="331"/>
        <end position="352"/>
    </location>
</feature>
<gene>
    <name evidence="3" type="ORF">C7B77_02115</name>
</gene>
<reference evidence="3 4" key="1">
    <citation type="submission" date="2018-03" db="EMBL/GenBank/DDBJ databases">
        <title>The ancient ancestry and fast evolution of plastids.</title>
        <authorList>
            <person name="Moore K.R."/>
            <person name="Magnabosco C."/>
            <person name="Momper L."/>
            <person name="Gold D.A."/>
            <person name="Bosak T."/>
            <person name="Fournier G.P."/>
        </authorList>
    </citation>
    <scope>NUCLEOTIDE SEQUENCE [LARGE SCALE GENOMIC DNA]</scope>
    <source>
        <strain evidence="3 4">CCALA 037</strain>
    </source>
</reference>
<comment type="caution">
    <text evidence="3">The sequence shown here is derived from an EMBL/GenBank/DDBJ whole genome shotgun (WGS) entry which is preliminary data.</text>
</comment>
<keyword evidence="1" id="KW-1133">Transmembrane helix</keyword>
<dbReference type="AlphaFoldDB" id="A0A2T1GMM3"/>
<dbReference type="Proteomes" id="UP000238937">
    <property type="component" value="Unassembled WGS sequence"/>
</dbReference>
<name>A0A2T1GMM3_9CYAN</name>
<evidence type="ECO:0000313" key="4">
    <source>
        <dbReference type="Proteomes" id="UP000238937"/>
    </source>
</evidence>
<feature type="chain" id="PRO_5015636444" description="Conjugal transfer protein TrbL" evidence="2">
    <location>
        <begin position="24"/>
        <end position="451"/>
    </location>
</feature>
<keyword evidence="1" id="KW-0812">Transmembrane</keyword>
<feature type="transmembrane region" description="Helical" evidence="1">
    <location>
        <begin position="59"/>
        <end position="77"/>
    </location>
</feature>
<dbReference type="EMBL" id="PVWO01000013">
    <property type="protein sequence ID" value="PSB59146.1"/>
    <property type="molecule type" value="Genomic_DNA"/>
</dbReference>
<feature type="signal peptide" evidence="2">
    <location>
        <begin position="1"/>
        <end position="23"/>
    </location>
</feature>
<feature type="transmembrane region" description="Helical" evidence="1">
    <location>
        <begin position="294"/>
        <end position="319"/>
    </location>
</feature>
<keyword evidence="1" id="KW-0472">Membrane</keyword>
<feature type="transmembrane region" description="Helical" evidence="1">
    <location>
        <begin position="358"/>
        <end position="378"/>
    </location>
</feature>
<keyword evidence="4" id="KW-1185">Reference proteome</keyword>
<evidence type="ECO:0008006" key="5">
    <source>
        <dbReference type="Google" id="ProtNLM"/>
    </source>
</evidence>
<evidence type="ECO:0000313" key="3">
    <source>
        <dbReference type="EMBL" id="PSB59146.1"/>
    </source>
</evidence>
<evidence type="ECO:0000256" key="2">
    <source>
        <dbReference type="SAM" id="SignalP"/>
    </source>
</evidence>
<feature type="transmembrane region" description="Helical" evidence="1">
    <location>
        <begin position="98"/>
        <end position="115"/>
    </location>
</feature>
<evidence type="ECO:0000256" key="1">
    <source>
        <dbReference type="SAM" id="Phobius"/>
    </source>
</evidence>
<dbReference type="RefSeq" id="WP_106299855.1">
    <property type="nucleotide sequence ID" value="NZ_PVWO01000013.1"/>
</dbReference>